<evidence type="ECO:0000313" key="2">
    <source>
        <dbReference type="Proteomes" id="UP000054387"/>
    </source>
</evidence>
<dbReference type="RefSeq" id="WP_058581449.1">
    <property type="nucleotide sequence ID" value="NZ_LOPU01000018.1"/>
</dbReference>
<sequence>MSLAADARAAARERPFLLTALRAGVVNYTAAASHLDIDGETDAIATALRRYAEELPSLEVESREVCVTMNSGVGVVDDAAESDEGALLTLGGQTVVPDVGSQTAILATGEVDADALTAVLGRLRAAEISVDAAATMDGSLLVVVERRDGVAALQVVEAALEAVSVTSGL</sequence>
<dbReference type="EMBL" id="LOPU01000018">
    <property type="protein sequence ID" value="KTG10094.1"/>
    <property type="molecule type" value="Genomic_DNA"/>
</dbReference>
<evidence type="ECO:0000313" key="1">
    <source>
        <dbReference type="EMBL" id="KTG10094.1"/>
    </source>
</evidence>
<name>A0A0W1R9Q7_9EURY</name>
<dbReference type="InterPro" id="IPR055945">
    <property type="entry name" value="DUF7523"/>
</dbReference>
<keyword evidence="2" id="KW-1185">Reference proteome</keyword>
<dbReference type="STRING" id="1514971.AUR64_10890"/>
<protein>
    <submittedName>
        <fullName evidence="1">Uncharacterized protein</fullName>
    </submittedName>
</protein>
<dbReference type="OrthoDB" id="213717at2157"/>
<dbReference type="Proteomes" id="UP000054387">
    <property type="component" value="Unassembled WGS sequence"/>
</dbReference>
<dbReference type="AlphaFoldDB" id="A0A0W1R9Q7"/>
<organism evidence="1 2">
    <name type="scientific">Haloprofundus marisrubri</name>
    <dbReference type="NCBI Taxonomy" id="1514971"/>
    <lineage>
        <taxon>Archaea</taxon>
        <taxon>Methanobacteriati</taxon>
        <taxon>Methanobacteriota</taxon>
        <taxon>Stenosarchaea group</taxon>
        <taxon>Halobacteria</taxon>
        <taxon>Halobacteriales</taxon>
        <taxon>Haloferacaceae</taxon>
        <taxon>Haloprofundus</taxon>
    </lineage>
</organism>
<gene>
    <name evidence="1" type="ORF">AUR64_10890</name>
</gene>
<accession>A0A0W1R9Q7</accession>
<reference evidence="1 2" key="1">
    <citation type="submission" date="2015-12" db="EMBL/GenBank/DDBJ databases">
        <title>Haloprofundus marisrubri gen. nov., sp. nov., an extremely halophilic archaeon isolated from the Discovery deep brine-seawater interface in the Red Sea.</title>
        <authorList>
            <person name="Zhang G."/>
            <person name="Stingl U."/>
            <person name="Rashid M."/>
        </authorList>
    </citation>
    <scope>NUCLEOTIDE SEQUENCE [LARGE SCALE GENOMIC DNA]</scope>
    <source>
        <strain evidence="1 2">SB9</strain>
    </source>
</reference>
<comment type="caution">
    <text evidence="1">The sequence shown here is derived from an EMBL/GenBank/DDBJ whole genome shotgun (WGS) entry which is preliminary data.</text>
</comment>
<dbReference type="Pfam" id="PF24367">
    <property type="entry name" value="DUF7523"/>
    <property type="match status" value="1"/>
</dbReference>
<proteinExistence type="predicted"/>